<feature type="compositionally biased region" description="Basic and acidic residues" evidence="1">
    <location>
        <begin position="316"/>
        <end position="341"/>
    </location>
</feature>
<evidence type="ECO:0000313" key="5">
    <source>
        <dbReference type="Proteomes" id="UP000001744"/>
    </source>
</evidence>
<feature type="compositionally biased region" description="Polar residues" evidence="1">
    <location>
        <begin position="306"/>
        <end position="315"/>
    </location>
</feature>
<proteinExistence type="predicted"/>
<gene>
    <name evidence="4" type="ORF">SJAG_03800</name>
</gene>
<dbReference type="GeneID" id="7050442"/>
<evidence type="ECO:0000313" key="4">
    <source>
        <dbReference type="EMBL" id="EEB08638.1"/>
    </source>
</evidence>
<evidence type="ECO:0000256" key="2">
    <source>
        <dbReference type="SAM" id="Phobius"/>
    </source>
</evidence>
<feature type="region of interest" description="Disordered" evidence="1">
    <location>
        <begin position="279"/>
        <end position="341"/>
    </location>
</feature>
<sequence>MRIFLNNTFALKLFALVLSILLRVIDGLQTILSYEAENFVQEQATAALADANELDTYTNFIYCMFKDVVYDYDSLKFRVLFYRQCILAGRIFSRVVDIVNRKLDKYKHTPFSNTDTINKLTHLQHVLFTTNKVFDRLTYRANNNVFVIRWMIMFPIMLVVRLALSPLLEKPKLNKLKEPELLNSLNEPFRFQKRKRVYRTILQLTQISGFYKSSYFKQHVQLSQVFNKASVLGENESSHLLIAHSPELLFLINEASKKTVFETSPIDVLDDEMPHRLNGLGKLLPQSKPMWSQPNNLKKQVRPETLNVQEVTSSSRPKDQFSTELPNGDKENSTQSEQRPKRLYKSDCKDIFAKVGFYNKDNFKTLHIKTNNLLTRFERIYQAEAYAKKAKAEGLKQLPERNKGRKVDGIPKKFCSDLVPKGVYECLPEGELPLDYDTLSWLSGFVDMTEDKMKKDEELGLSGLMEHQESEEVKSIMVNYSGTKTYHSLKPHPALSQELKNEYLAATEDTERMKKQTCVPEVSNLLVVRFHYDKPNGIEVRFKDQALDDPKVAKALERYNIRLFVQKVEEIEQESFKEADLHKEDYENASFLCIEIENKKTEKNYKLAFPEALRSASYYYEKVATGAIA</sequence>
<dbReference type="Proteomes" id="UP000001744">
    <property type="component" value="Unassembled WGS sequence"/>
</dbReference>
<feature type="transmembrane region" description="Helical" evidence="2">
    <location>
        <begin position="147"/>
        <end position="168"/>
    </location>
</feature>
<keyword evidence="2" id="KW-0472">Membrane</keyword>
<dbReference type="AlphaFoldDB" id="B6K534"/>
<feature type="chain" id="PRO_5002845093" evidence="3">
    <location>
        <begin position="28"/>
        <end position="629"/>
    </location>
</feature>
<feature type="compositionally biased region" description="Polar residues" evidence="1">
    <location>
        <begin position="289"/>
        <end position="298"/>
    </location>
</feature>
<protein>
    <submittedName>
        <fullName evidence="4">Uncharacterized protein</fullName>
    </submittedName>
</protein>
<reference evidence="4 5" key="1">
    <citation type="journal article" date="2011" name="Science">
        <title>Comparative functional genomics of the fission yeasts.</title>
        <authorList>
            <person name="Rhind N."/>
            <person name="Chen Z."/>
            <person name="Yassour M."/>
            <person name="Thompson D.A."/>
            <person name="Haas B.J."/>
            <person name="Habib N."/>
            <person name="Wapinski I."/>
            <person name="Roy S."/>
            <person name="Lin M.F."/>
            <person name="Heiman D.I."/>
            <person name="Young S.K."/>
            <person name="Furuya K."/>
            <person name="Guo Y."/>
            <person name="Pidoux A."/>
            <person name="Chen H.M."/>
            <person name="Robbertse B."/>
            <person name="Goldberg J.M."/>
            <person name="Aoki K."/>
            <person name="Bayne E.H."/>
            <person name="Berlin A.M."/>
            <person name="Desjardins C.A."/>
            <person name="Dobbs E."/>
            <person name="Dukaj L."/>
            <person name="Fan L."/>
            <person name="FitzGerald M.G."/>
            <person name="French C."/>
            <person name="Gujja S."/>
            <person name="Hansen K."/>
            <person name="Keifenheim D."/>
            <person name="Levin J.Z."/>
            <person name="Mosher R.A."/>
            <person name="Mueller C.A."/>
            <person name="Pfiffner J."/>
            <person name="Priest M."/>
            <person name="Russ C."/>
            <person name="Smialowska A."/>
            <person name="Swoboda P."/>
            <person name="Sykes S.M."/>
            <person name="Vaughn M."/>
            <person name="Vengrova S."/>
            <person name="Yoder R."/>
            <person name="Zeng Q."/>
            <person name="Allshire R."/>
            <person name="Baulcombe D."/>
            <person name="Birren B.W."/>
            <person name="Brown W."/>
            <person name="Ekwall K."/>
            <person name="Kellis M."/>
            <person name="Leatherwood J."/>
            <person name="Levin H."/>
            <person name="Margalit H."/>
            <person name="Martienssen R."/>
            <person name="Nieduszynski C.A."/>
            <person name="Spatafora J.W."/>
            <person name="Friedman N."/>
            <person name="Dalgaard J.Z."/>
            <person name="Baumann P."/>
            <person name="Niki H."/>
            <person name="Regev A."/>
            <person name="Nusbaum C."/>
        </authorList>
    </citation>
    <scope>NUCLEOTIDE SEQUENCE [LARGE SCALE GENOMIC DNA]</scope>
    <source>
        <strain evidence="5">yFS275 / FY16936</strain>
    </source>
</reference>
<keyword evidence="3" id="KW-0732">Signal</keyword>
<evidence type="ECO:0000256" key="3">
    <source>
        <dbReference type="SAM" id="SignalP"/>
    </source>
</evidence>
<keyword evidence="2" id="KW-0812">Transmembrane</keyword>
<name>B6K534_SCHJY</name>
<dbReference type="RefSeq" id="XP_002174931.1">
    <property type="nucleotide sequence ID" value="XM_002174895.1"/>
</dbReference>
<accession>B6K534</accession>
<dbReference type="VEuPathDB" id="FungiDB:SJAG_03800"/>
<dbReference type="JaponicusDB" id="SJAG_03800"/>
<dbReference type="EMBL" id="KE651167">
    <property type="protein sequence ID" value="EEB08638.1"/>
    <property type="molecule type" value="Genomic_DNA"/>
</dbReference>
<keyword evidence="5" id="KW-1185">Reference proteome</keyword>
<dbReference type="HOGENOM" id="CLU_434867_0_0_1"/>
<evidence type="ECO:0000256" key="1">
    <source>
        <dbReference type="SAM" id="MobiDB-lite"/>
    </source>
</evidence>
<keyword evidence="2" id="KW-1133">Transmembrane helix</keyword>
<feature type="signal peptide" evidence="3">
    <location>
        <begin position="1"/>
        <end position="27"/>
    </location>
</feature>
<organism evidence="4 5">
    <name type="scientific">Schizosaccharomyces japonicus (strain yFS275 / FY16936)</name>
    <name type="common">Fission yeast</name>
    <dbReference type="NCBI Taxonomy" id="402676"/>
    <lineage>
        <taxon>Eukaryota</taxon>
        <taxon>Fungi</taxon>
        <taxon>Dikarya</taxon>
        <taxon>Ascomycota</taxon>
        <taxon>Taphrinomycotina</taxon>
        <taxon>Schizosaccharomycetes</taxon>
        <taxon>Schizosaccharomycetales</taxon>
        <taxon>Schizosaccharomycetaceae</taxon>
        <taxon>Schizosaccharomyces</taxon>
    </lineage>
</organism>